<comment type="caution">
    <text evidence="9">The sequence shown here is derived from an EMBL/GenBank/DDBJ whole genome shotgun (WGS) entry which is preliminary data.</text>
</comment>
<dbReference type="Pfam" id="PF00535">
    <property type="entry name" value="Glycos_transf_2"/>
    <property type="match status" value="1"/>
</dbReference>
<proteinExistence type="predicted"/>
<keyword evidence="3 9" id="KW-0808">Transferase</keyword>
<evidence type="ECO:0000256" key="6">
    <source>
        <dbReference type="ARBA" id="ARBA00022989"/>
    </source>
</evidence>
<dbReference type="Gene3D" id="3.90.550.10">
    <property type="entry name" value="Spore Coat Polysaccharide Biosynthesis Protein SpsA, Chain A"/>
    <property type="match status" value="1"/>
</dbReference>
<evidence type="ECO:0000256" key="5">
    <source>
        <dbReference type="ARBA" id="ARBA00022985"/>
    </source>
</evidence>
<keyword evidence="2 9" id="KW-0328">Glycosyltransferase</keyword>
<evidence type="ECO:0000256" key="1">
    <source>
        <dbReference type="ARBA" id="ARBA00022475"/>
    </source>
</evidence>
<evidence type="ECO:0000313" key="10">
    <source>
        <dbReference type="Proteomes" id="UP000533469"/>
    </source>
</evidence>
<name>A0A839ZC86_9HYPH</name>
<keyword evidence="5" id="KW-0448">Lipopolysaccharide biosynthesis</keyword>
<dbReference type="FunFam" id="3.90.550.10:FF:000170">
    <property type="entry name" value="Dolichol-phosphate mannosyltransferase"/>
    <property type="match status" value="1"/>
</dbReference>
<dbReference type="GO" id="GO:0004582">
    <property type="term" value="F:dolichyl-phosphate beta-D-mannosyltransferase activity"/>
    <property type="evidence" value="ECO:0007669"/>
    <property type="project" value="UniProtKB-EC"/>
</dbReference>
<dbReference type="GO" id="GO:0009103">
    <property type="term" value="P:lipopolysaccharide biosynthetic process"/>
    <property type="evidence" value="ECO:0007669"/>
    <property type="project" value="UniProtKB-KW"/>
</dbReference>
<keyword evidence="1" id="KW-1003">Cell membrane</keyword>
<dbReference type="GO" id="GO:0099621">
    <property type="term" value="F:undecaprenyl-phosphate 4-deoxy-4-formamido-L-arabinose transferase activity"/>
    <property type="evidence" value="ECO:0007669"/>
    <property type="project" value="TreeGrafter"/>
</dbReference>
<dbReference type="InterPro" id="IPR001173">
    <property type="entry name" value="Glyco_trans_2-like"/>
</dbReference>
<keyword evidence="6" id="KW-1133">Transmembrane helix</keyword>
<evidence type="ECO:0000256" key="4">
    <source>
        <dbReference type="ARBA" id="ARBA00022692"/>
    </source>
</evidence>
<dbReference type="InterPro" id="IPR029044">
    <property type="entry name" value="Nucleotide-diphossugar_trans"/>
</dbReference>
<reference evidence="9 10" key="1">
    <citation type="submission" date="2020-08" db="EMBL/GenBank/DDBJ databases">
        <title>Genomic Encyclopedia of Type Strains, Phase IV (KMG-IV): sequencing the most valuable type-strain genomes for metagenomic binning, comparative biology and taxonomic classification.</title>
        <authorList>
            <person name="Goeker M."/>
        </authorList>
    </citation>
    <scope>NUCLEOTIDE SEQUENCE [LARGE SCALE GENOMIC DNA]</scope>
    <source>
        <strain evidence="9 10">DSM 5895</strain>
    </source>
</reference>
<dbReference type="PANTHER" id="PTHR48090">
    <property type="entry name" value="UNDECAPRENYL-PHOSPHATE 4-DEOXY-4-FORMAMIDO-L-ARABINOSE TRANSFERASE-RELATED"/>
    <property type="match status" value="1"/>
</dbReference>
<protein>
    <submittedName>
        <fullName evidence="9">Dolichol-phosphate mannosyltransferase</fullName>
        <ecNumber evidence="9">2.4.1.83</ecNumber>
    </submittedName>
</protein>
<accession>A0A839ZC86</accession>
<organism evidence="9 10">
    <name type="scientific">Ancylobacter tetraedralis</name>
    <dbReference type="NCBI Taxonomy" id="217068"/>
    <lineage>
        <taxon>Bacteria</taxon>
        <taxon>Pseudomonadati</taxon>
        <taxon>Pseudomonadota</taxon>
        <taxon>Alphaproteobacteria</taxon>
        <taxon>Hyphomicrobiales</taxon>
        <taxon>Xanthobacteraceae</taxon>
        <taxon>Ancylobacter</taxon>
    </lineage>
</organism>
<evidence type="ECO:0000259" key="8">
    <source>
        <dbReference type="Pfam" id="PF00535"/>
    </source>
</evidence>
<dbReference type="CDD" id="cd04179">
    <property type="entry name" value="DPM_DPG-synthase_like"/>
    <property type="match status" value="1"/>
</dbReference>
<sequence>MPISVVIPAYNEAGNIARLVAETVSSVPEALLGEIIVVDDCSDDATAAELRSLGLATLRCLRHGHRAGQSAALRSGVRAARFPVIVTMDGDGQNDPGDIAALVGRLGEAERGEPALVGGVRTNRRATGSRRWASLFANRLRAYLLADECPDTGCGIKAFHRAAFLTLPYFATMHRYLPALFLTYAHEVAYLPVNDRPRLAGQSKYTNFGRALVGIYDLFGVAWLRRRSVLPPVTEG</sequence>
<dbReference type="EC" id="2.4.1.83" evidence="9"/>
<evidence type="ECO:0000256" key="2">
    <source>
        <dbReference type="ARBA" id="ARBA00022676"/>
    </source>
</evidence>
<evidence type="ECO:0000313" key="9">
    <source>
        <dbReference type="EMBL" id="MBB3772383.1"/>
    </source>
</evidence>
<dbReference type="RefSeq" id="WP_183190539.1">
    <property type="nucleotide sequence ID" value="NZ_JACICD010000005.1"/>
</dbReference>
<dbReference type="Proteomes" id="UP000533469">
    <property type="component" value="Unassembled WGS sequence"/>
</dbReference>
<keyword evidence="7" id="KW-0472">Membrane</keyword>
<dbReference type="PANTHER" id="PTHR48090:SF3">
    <property type="entry name" value="UNDECAPRENYL-PHOSPHATE 4-DEOXY-4-FORMAMIDO-L-ARABINOSE TRANSFERASE"/>
    <property type="match status" value="1"/>
</dbReference>
<keyword evidence="10" id="KW-1185">Reference proteome</keyword>
<feature type="domain" description="Glycosyltransferase 2-like" evidence="8">
    <location>
        <begin position="4"/>
        <end position="164"/>
    </location>
</feature>
<gene>
    <name evidence="9" type="ORF">FHS55_002995</name>
</gene>
<dbReference type="InterPro" id="IPR050256">
    <property type="entry name" value="Glycosyltransferase_2"/>
</dbReference>
<dbReference type="EMBL" id="JACICD010000005">
    <property type="protein sequence ID" value="MBB3772383.1"/>
    <property type="molecule type" value="Genomic_DNA"/>
</dbReference>
<evidence type="ECO:0000256" key="7">
    <source>
        <dbReference type="ARBA" id="ARBA00023136"/>
    </source>
</evidence>
<dbReference type="GO" id="GO:0005886">
    <property type="term" value="C:plasma membrane"/>
    <property type="evidence" value="ECO:0007669"/>
    <property type="project" value="TreeGrafter"/>
</dbReference>
<dbReference type="AlphaFoldDB" id="A0A839ZC86"/>
<dbReference type="SUPFAM" id="SSF53448">
    <property type="entry name" value="Nucleotide-diphospho-sugar transferases"/>
    <property type="match status" value="1"/>
</dbReference>
<keyword evidence="4" id="KW-0812">Transmembrane</keyword>
<evidence type="ECO:0000256" key="3">
    <source>
        <dbReference type="ARBA" id="ARBA00022679"/>
    </source>
</evidence>